<organism evidence="3 4">
    <name type="scientific">Leptidea sinapis</name>
    <dbReference type="NCBI Taxonomy" id="189913"/>
    <lineage>
        <taxon>Eukaryota</taxon>
        <taxon>Metazoa</taxon>
        <taxon>Ecdysozoa</taxon>
        <taxon>Arthropoda</taxon>
        <taxon>Hexapoda</taxon>
        <taxon>Insecta</taxon>
        <taxon>Pterygota</taxon>
        <taxon>Neoptera</taxon>
        <taxon>Endopterygota</taxon>
        <taxon>Lepidoptera</taxon>
        <taxon>Glossata</taxon>
        <taxon>Ditrysia</taxon>
        <taxon>Papilionoidea</taxon>
        <taxon>Pieridae</taxon>
        <taxon>Dismorphiinae</taxon>
        <taxon>Leptidea</taxon>
    </lineage>
</organism>
<dbReference type="InterPro" id="IPR000048">
    <property type="entry name" value="IQ_motif_EF-hand-BS"/>
</dbReference>
<dbReference type="CDD" id="cd12100">
    <property type="entry name" value="DD_CABYR_SP17"/>
    <property type="match status" value="1"/>
</dbReference>
<sequence>MPQGLVELIEGLTKEVLKSNPTNIYEFCADHMDKLIQKRHVKPASITMPLDKRVSRAQQIIRQREKIRQAKYNEMLKNKGQNLLDQQGTDFKLPNESFHYLPENIVKVPIEEFNSEKQIEISTVSSSGNKLHGAENNSSIVTINLNPDKEIHSERSEGNASKQDLVNNEKEKSESRDINLTSTSGDDNIICLTKDPEINQCLEKLHIYQNTISGDTTSHLDSSQNAESSNNKLDIENIQTINVNVNFITSDHSCCSDNNNEDHDDIKQSYSSPGQEYGHTEIPQNQEAIKIVSDSNEISATDSSEHDKGESIDSSFEKISDEGNHSKSIDIDTKYLDDEFQSNIMDLETAAITIQKVFRTFLFKRKTTSLDDATNVDINLFINDTNVQVDPVMNINKDRRGISRMDTVLQTVNEEKSLSLSTDDSSTLSSAATIIQAHIRGFLVRSKLSNNKVQSSLSPADSDGFSGTSLEVDGDQTKGKTVLNIHIVPDRGHFTSRDESMITSVELSLDGSPPTSMNLHPSSCDLTERRKQLKREDAVQSATPPSNSSSKLSEDVDSVREIAASNTIDQKLSNRESRSLNERDSISNEIVTAVEIEGKDLNQEDSEDSLTKSEINVVTPFAKHDNGELNLELNRESLMHSSELHEAVVPTRVSRSDSSVTRGE</sequence>
<accession>A0A5E4PZN9</accession>
<gene>
    <name evidence="3" type="ORF">LSINAPIS_LOCUS4161</name>
</gene>
<reference evidence="3 4" key="1">
    <citation type="submission" date="2017-07" db="EMBL/GenBank/DDBJ databases">
        <authorList>
            <person name="Talla V."/>
            <person name="Backstrom N."/>
        </authorList>
    </citation>
    <scope>NUCLEOTIDE SEQUENCE [LARGE SCALE GENOMIC DNA]</scope>
</reference>
<evidence type="ECO:0000313" key="3">
    <source>
        <dbReference type="EMBL" id="VVC91505.1"/>
    </source>
</evidence>
<dbReference type="SUPFAM" id="SSF47391">
    <property type="entry name" value="Dimerization-anchoring domain of cAMP-dependent PK regulatory subunit"/>
    <property type="match status" value="1"/>
</dbReference>
<dbReference type="Pfam" id="PF00612">
    <property type="entry name" value="IQ"/>
    <property type="match status" value="2"/>
</dbReference>
<feature type="compositionally biased region" description="Basic and acidic residues" evidence="1">
    <location>
        <begin position="303"/>
        <end position="328"/>
    </location>
</feature>
<dbReference type="PANTHER" id="PTHR10699:SF11">
    <property type="entry name" value="IGLOO, ISOFORM A"/>
    <property type="match status" value="1"/>
</dbReference>
<dbReference type="SMART" id="SM00015">
    <property type="entry name" value="IQ"/>
    <property type="match status" value="2"/>
</dbReference>
<protein>
    <recommendedName>
        <fullName evidence="2">RIIa domain-containing protein</fullName>
    </recommendedName>
</protein>
<keyword evidence="4" id="KW-1185">Reference proteome</keyword>
<feature type="domain" description="RIIa" evidence="2">
    <location>
        <begin position="3"/>
        <end position="40"/>
    </location>
</feature>
<dbReference type="GO" id="GO:0005516">
    <property type="term" value="F:calmodulin binding"/>
    <property type="evidence" value="ECO:0007669"/>
    <property type="project" value="TreeGrafter"/>
</dbReference>
<dbReference type="SMART" id="SM00394">
    <property type="entry name" value="RIIa"/>
    <property type="match status" value="1"/>
</dbReference>
<dbReference type="AlphaFoldDB" id="A0A5E4PZN9"/>
<dbReference type="Proteomes" id="UP000324832">
    <property type="component" value="Unassembled WGS sequence"/>
</dbReference>
<dbReference type="PANTHER" id="PTHR10699">
    <property type="entry name" value="NEUROMODULIN"/>
    <property type="match status" value="1"/>
</dbReference>
<evidence type="ECO:0000313" key="4">
    <source>
        <dbReference type="Proteomes" id="UP000324832"/>
    </source>
</evidence>
<name>A0A5E4PZN9_9NEOP</name>
<dbReference type="InterPro" id="IPR047579">
    <property type="entry name" value="DD_CABYR_SP17"/>
</dbReference>
<dbReference type="Gene3D" id="1.20.890.10">
    <property type="entry name" value="cAMP-dependent protein kinase regulatory subunit, dimerization-anchoring domain"/>
    <property type="match status" value="1"/>
</dbReference>
<evidence type="ECO:0000256" key="1">
    <source>
        <dbReference type="SAM" id="MobiDB-lite"/>
    </source>
</evidence>
<feature type="region of interest" description="Disordered" evidence="1">
    <location>
        <begin position="533"/>
        <end position="557"/>
    </location>
</feature>
<evidence type="ECO:0000259" key="2">
    <source>
        <dbReference type="SMART" id="SM00394"/>
    </source>
</evidence>
<feature type="region of interest" description="Disordered" evidence="1">
    <location>
        <begin position="256"/>
        <end position="279"/>
    </location>
</feature>
<dbReference type="Gene3D" id="1.20.5.190">
    <property type="match status" value="1"/>
</dbReference>
<dbReference type="PROSITE" id="PS50096">
    <property type="entry name" value="IQ"/>
    <property type="match status" value="1"/>
</dbReference>
<feature type="compositionally biased region" description="Basic and acidic residues" evidence="1">
    <location>
        <begin position="167"/>
        <end position="177"/>
    </location>
</feature>
<dbReference type="Pfam" id="PF02197">
    <property type="entry name" value="RIIa"/>
    <property type="match status" value="1"/>
</dbReference>
<dbReference type="InterPro" id="IPR003117">
    <property type="entry name" value="cAMP_dep_PK_reg_su_I/II_a/b"/>
</dbReference>
<feature type="compositionally biased region" description="Polar residues" evidence="1">
    <location>
        <begin position="540"/>
        <end position="551"/>
    </location>
</feature>
<proteinExistence type="predicted"/>
<dbReference type="EMBL" id="FZQP02001081">
    <property type="protein sequence ID" value="VVC91505.1"/>
    <property type="molecule type" value="Genomic_DNA"/>
</dbReference>
<feature type="region of interest" description="Disordered" evidence="1">
    <location>
        <begin position="152"/>
        <end position="181"/>
    </location>
</feature>
<feature type="region of interest" description="Disordered" evidence="1">
    <location>
        <begin position="297"/>
        <end position="328"/>
    </location>
</feature>